<dbReference type="EMBL" id="CAJVPG010000238">
    <property type="protein sequence ID" value="CAG8382044.1"/>
    <property type="molecule type" value="Genomic_DNA"/>
</dbReference>
<proteinExistence type="predicted"/>
<dbReference type="Proteomes" id="UP001152649">
    <property type="component" value="Unassembled WGS sequence"/>
</dbReference>
<accession>A0A9W4J6X5</accession>
<sequence>MSSRCLEIDLLRHSAFGKIFSCGHNVLKTSAATIRMRLAFIFLSSTWLAVAGLSSSTVRFATILRDPAKSDLATSSDSILDITFQNVMDSFVVGLVIMALVSGLSSIFVIILVIYPKWLQENCTVQFSYRCIQVVVSKIVLSLGGYVANHAHGLQTFFEFIDSDGHFPYYTIMYYGAVG</sequence>
<evidence type="ECO:0000313" key="3">
    <source>
        <dbReference type="EMBL" id="CAG8382044.1"/>
    </source>
</evidence>
<evidence type="ECO:0000313" key="2">
    <source>
        <dbReference type="EMBL" id="CAG8218928.1"/>
    </source>
</evidence>
<organism evidence="3 4">
    <name type="scientific">Penicillium salamii</name>
    <dbReference type="NCBI Taxonomy" id="1612424"/>
    <lineage>
        <taxon>Eukaryota</taxon>
        <taxon>Fungi</taxon>
        <taxon>Dikarya</taxon>
        <taxon>Ascomycota</taxon>
        <taxon>Pezizomycotina</taxon>
        <taxon>Eurotiomycetes</taxon>
        <taxon>Eurotiomycetidae</taxon>
        <taxon>Eurotiales</taxon>
        <taxon>Aspergillaceae</taxon>
        <taxon>Penicillium</taxon>
    </lineage>
</organism>
<keyword evidence="1" id="KW-0812">Transmembrane</keyword>
<gene>
    <name evidence="2" type="ORF">PSALAMII_LOCUS46</name>
    <name evidence="3" type="ORF">PSALAMII_LOCUS5842</name>
</gene>
<feature type="transmembrane region" description="Helical" evidence="1">
    <location>
        <begin position="38"/>
        <end position="61"/>
    </location>
</feature>
<reference evidence="3" key="1">
    <citation type="submission" date="2021-07" db="EMBL/GenBank/DDBJ databases">
        <authorList>
            <person name="Branca A.L. A."/>
        </authorList>
    </citation>
    <scope>NUCLEOTIDE SEQUENCE</scope>
</reference>
<protein>
    <submittedName>
        <fullName evidence="3">Uncharacterized protein</fullName>
    </submittedName>
</protein>
<keyword evidence="1" id="KW-1133">Transmembrane helix</keyword>
<evidence type="ECO:0000256" key="1">
    <source>
        <dbReference type="SAM" id="Phobius"/>
    </source>
</evidence>
<dbReference type="AlphaFoldDB" id="A0A9W4J6X5"/>
<dbReference type="EMBL" id="CAJVPA010000007">
    <property type="protein sequence ID" value="CAG8218928.1"/>
    <property type="molecule type" value="Genomic_DNA"/>
</dbReference>
<dbReference type="Proteomes" id="UP001152646">
    <property type="component" value="Unassembled WGS sequence"/>
</dbReference>
<evidence type="ECO:0000313" key="4">
    <source>
        <dbReference type="Proteomes" id="UP001152649"/>
    </source>
</evidence>
<name>A0A9W4J6X5_9EURO</name>
<dbReference type="OrthoDB" id="10274114at2759"/>
<keyword evidence="1" id="KW-0472">Membrane</keyword>
<keyword evidence="4" id="KW-1185">Reference proteome</keyword>
<feature type="transmembrane region" description="Helical" evidence="1">
    <location>
        <begin position="91"/>
        <end position="115"/>
    </location>
</feature>
<comment type="caution">
    <text evidence="3">The sequence shown here is derived from an EMBL/GenBank/DDBJ whole genome shotgun (WGS) entry which is preliminary data.</text>
</comment>